<evidence type="ECO:0000313" key="2">
    <source>
        <dbReference type="Proteomes" id="UP000823775"/>
    </source>
</evidence>
<dbReference type="EMBL" id="JACEIK010003035">
    <property type="protein sequence ID" value="MCD9640016.1"/>
    <property type="molecule type" value="Genomic_DNA"/>
</dbReference>
<dbReference type="Proteomes" id="UP000823775">
    <property type="component" value="Unassembled WGS sequence"/>
</dbReference>
<gene>
    <name evidence="1" type="ORF">HAX54_025028</name>
</gene>
<comment type="caution">
    <text evidence="1">The sequence shown here is derived from an EMBL/GenBank/DDBJ whole genome shotgun (WGS) entry which is preliminary data.</text>
</comment>
<protein>
    <submittedName>
        <fullName evidence="1">Uncharacterized protein</fullName>
    </submittedName>
</protein>
<evidence type="ECO:0000313" key="1">
    <source>
        <dbReference type="EMBL" id="MCD9640016.1"/>
    </source>
</evidence>
<proteinExistence type="predicted"/>
<sequence>MQQQESRILLTTRKEVAMYANPVSPHEIDTLGLNVVGSYFVIRASEFANSNCIGRNFDITACEDMDDELESSNRVVSSRDDDVWRLSDKDKFKLEVVVAEQPKS</sequence>
<reference evidence="1 2" key="1">
    <citation type="journal article" date="2021" name="BMC Genomics">
        <title>Datura genome reveals duplications of psychoactive alkaloid biosynthetic genes and high mutation rate following tissue culture.</title>
        <authorList>
            <person name="Rajewski A."/>
            <person name="Carter-House D."/>
            <person name="Stajich J."/>
            <person name="Litt A."/>
        </authorList>
    </citation>
    <scope>NUCLEOTIDE SEQUENCE [LARGE SCALE GENOMIC DNA]</scope>
    <source>
        <strain evidence="1">AR-01</strain>
    </source>
</reference>
<keyword evidence="2" id="KW-1185">Reference proteome</keyword>
<accession>A0ABS8UYX1</accession>
<name>A0ABS8UYX1_DATST</name>
<organism evidence="1 2">
    <name type="scientific">Datura stramonium</name>
    <name type="common">Jimsonweed</name>
    <name type="synonym">Common thornapple</name>
    <dbReference type="NCBI Taxonomy" id="4076"/>
    <lineage>
        <taxon>Eukaryota</taxon>
        <taxon>Viridiplantae</taxon>
        <taxon>Streptophyta</taxon>
        <taxon>Embryophyta</taxon>
        <taxon>Tracheophyta</taxon>
        <taxon>Spermatophyta</taxon>
        <taxon>Magnoliopsida</taxon>
        <taxon>eudicotyledons</taxon>
        <taxon>Gunneridae</taxon>
        <taxon>Pentapetalae</taxon>
        <taxon>asterids</taxon>
        <taxon>lamiids</taxon>
        <taxon>Solanales</taxon>
        <taxon>Solanaceae</taxon>
        <taxon>Solanoideae</taxon>
        <taxon>Datureae</taxon>
        <taxon>Datura</taxon>
    </lineage>
</organism>